<dbReference type="PANTHER" id="PTHR30346">
    <property type="entry name" value="TRANSCRIPTIONAL DUAL REGULATOR HCAR-RELATED"/>
    <property type="match status" value="1"/>
</dbReference>
<dbReference type="Gene3D" id="1.10.10.10">
    <property type="entry name" value="Winged helix-like DNA-binding domain superfamily/Winged helix DNA-binding domain"/>
    <property type="match status" value="1"/>
</dbReference>
<protein>
    <submittedName>
        <fullName evidence="6">LysR family transcriptional regulator</fullName>
    </submittedName>
</protein>
<evidence type="ECO:0000256" key="1">
    <source>
        <dbReference type="ARBA" id="ARBA00009437"/>
    </source>
</evidence>
<dbReference type="SUPFAM" id="SSF46785">
    <property type="entry name" value="Winged helix' DNA-binding domain"/>
    <property type="match status" value="1"/>
</dbReference>
<dbReference type="AlphaFoldDB" id="A0A087AQP8"/>
<dbReference type="eggNOG" id="COG0583">
    <property type="taxonomic scope" value="Bacteria"/>
</dbReference>
<dbReference type="PROSITE" id="PS50931">
    <property type="entry name" value="HTH_LYSR"/>
    <property type="match status" value="1"/>
</dbReference>
<dbReference type="InterPro" id="IPR036388">
    <property type="entry name" value="WH-like_DNA-bd_sf"/>
</dbReference>
<reference evidence="6 7" key="1">
    <citation type="submission" date="2014-03" db="EMBL/GenBank/DDBJ databases">
        <title>Genomics of Bifidobacteria.</title>
        <authorList>
            <person name="Ventura M."/>
            <person name="Milani C."/>
            <person name="Lugli G.A."/>
        </authorList>
    </citation>
    <scope>NUCLEOTIDE SEQUENCE [LARGE SCALE GENOMIC DNA]</scope>
    <source>
        <strain evidence="6 7">LMG 11586</strain>
    </source>
</reference>
<dbReference type="Proteomes" id="UP000029046">
    <property type="component" value="Unassembled WGS sequence"/>
</dbReference>
<accession>A0A087AQP8</accession>
<dbReference type="FunFam" id="1.10.10.10:FF:000001">
    <property type="entry name" value="LysR family transcriptional regulator"/>
    <property type="match status" value="1"/>
</dbReference>
<dbReference type="Gene3D" id="3.40.190.10">
    <property type="entry name" value="Periplasmic binding protein-like II"/>
    <property type="match status" value="2"/>
</dbReference>
<organism evidence="6 7">
    <name type="scientific">Bifidobacterium pullorum subsp. gallinarum</name>
    <dbReference type="NCBI Taxonomy" id="78344"/>
    <lineage>
        <taxon>Bacteria</taxon>
        <taxon>Bacillati</taxon>
        <taxon>Actinomycetota</taxon>
        <taxon>Actinomycetes</taxon>
        <taxon>Bifidobacteriales</taxon>
        <taxon>Bifidobacteriaceae</taxon>
        <taxon>Bifidobacterium</taxon>
    </lineage>
</organism>
<keyword evidence="7" id="KW-1185">Reference proteome</keyword>
<gene>
    <name evidence="6" type="ORF">BIGA_0526</name>
</gene>
<dbReference type="EMBL" id="JGYX01000002">
    <property type="protein sequence ID" value="KFI61098.1"/>
    <property type="molecule type" value="Genomic_DNA"/>
</dbReference>
<feature type="domain" description="HTH lysR-type" evidence="5">
    <location>
        <begin position="9"/>
        <end position="66"/>
    </location>
</feature>
<proteinExistence type="inferred from homology"/>
<dbReference type="Pfam" id="PF03466">
    <property type="entry name" value="LysR_substrate"/>
    <property type="match status" value="1"/>
</dbReference>
<dbReference type="PANTHER" id="PTHR30346:SF28">
    <property type="entry name" value="HTH-TYPE TRANSCRIPTIONAL REGULATOR CYNR"/>
    <property type="match status" value="1"/>
</dbReference>
<evidence type="ECO:0000313" key="6">
    <source>
        <dbReference type="EMBL" id="KFI61098.1"/>
    </source>
</evidence>
<evidence type="ECO:0000256" key="3">
    <source>
        <dbReference type="ARBA" id="ARBA00023125"/>
    </source>
</evidence>
<dbReference type="PRINTS" id="PR00039">
    <property type="entry name" value="HTHLYSR"/>
</dbReference>
<comment type="similarity">
    <text evidence="1">Belongs to the LysR transcriptional regulatory family.</text>
</comment>
<evidence type="ECO:0000256" key="2">
    <source>
        <dbReference type="ARBA" id="ARBA00023015"/>
    </source>
</evidence>
<dbReference type="InterPro" id="IPR005119">
    <property type="entry name" value="LysR_subst-bd"/>
</dbReference>
<sequence length="311" mass="34774">MAHNRNGGMELRILRYFLAVVEEQSITGAAEYLGMSQPSLSRQLREFESRLGCTLFERGSRTITLTPEGELLRERAEEIVTLADRAEAEITSMEEPVGGPVYIGAGETDAMRLLARAARAMTFRYPQARFHIYSGNTEDVTSRLDSGLLDFALLFEPYDTTKYAYITLPVCDVWGVMMRRDDPLAARESITVDDLKRLPLIVSQETRFDREFGAWSGMGQSDLRVVGTYNLLNNGALMVSEGLGYALCLDRIVNVTGDTNLTFRPLSPRLEARLNVVWKSDRRFTRVAACFLQALREELAASAIAPGPSRI</sequence>
<comment type="caution">
    <text evidence="6">The sequence shown here is derived from an EMBL/GenBank/DDBJ whole genome shotgun (WGS) entry which is preliminary data.</text>
</comment>
<dbReference type="InterPro" id="IPR036390">
    <property type="entry name" value="WH_DNA-bd_sf"/>
</dbReference>
<keyword evidence="2" id="KW-0805">Transcription regulation</keyword>
<evidence type="ECO:0000259" key="5">
    <source>
        <dbReference type="PROSITE" id="PS50931"/>
    </source>
</evidence>
<dbReference type="GO" id="GO:0032993">
    <property type="term" value="C:protein-DNA complex"/>
    <property type="evidence" value="ECO:0007669"/>
    <property type="project" value="TreeGrafter"/>
</dbReference>
<dbReference type="GO" id="GO:0003700">
    <property type="term" value="F:DNA-binding transcription factor activity"/>
    <property type="evidence" value="ECO:0007669"/>
    <property type="project" value="InterPro"/>
</dbReference>
<evidence type="ECO:0000256" key="4">
    <source>
        <dbReference type="ARBA" id="ARBA00023163"/>
    </source>
</evidence>
<dbReference type="GO" id="GO:0003677">
    <property type="term" value="F:DNA binding"/>
    <property type="evidence" value="ECO:0007669"/>
    <property type="project" value="UniProtKB-KW"/>
</dbReference>
<dbReference type="Pfam" id="PF00126">
    <property type="entry name" value="HTH_1"/>
    <property type="match status" value="1"/>
</dbReference>
<evidence type="ECO:0000313" key="7">
    <source>
        <dbReference type="Proteomes" id="UP000029046"/>
    </source>
</evidence>
<dbReference type="SUPFAM" id="SSF53850">
    <property type="entry name" value="Periplasmic binding protein-like II"/>
    <property type="match status" value="1"/>
</dbReference>
<name>A0A087AQP8_9BIFI</name>
<keyword evidence="4" id="KW-0804">Transcription</keyword>
<dbReference type="CDD" id="cd05466">
    <property type="entry name" value="PBP2_LTTR_substrate"/>
    <property type="match status" value="1"/>
</dbReference>
<dbReference type="RefSeq" id="WP_202805498.1">
    <property type="nucleotide sequence ID" value="NZ_JGYX01000002.1"/>
</dbReference>
<keyword evidence="3" id="KW-0238">DNA-binding</keyword>
<dbReference type="InterPro" id="IPR000847">
    <property type="entry name" value="LysR_HTH_N"/>
</dbReference>